<reference evidence="1" key="2">
    <citation type="submission" date="2020-06" db="EMBL/GenBank/DDBJ databases">
        <title>Helianthus annuus Genome sequencing and assembly Release 2.</title>
        <authorList>
            <person name="Gouzy J."/>
            <person name="Langlade N."/>
            <person name="Munos S."/>
        </authorList>
    </citation>
    <scope>NUCLEOTIDE SEQUENCE</scope>
    <source>
        <tissue evidence="1">Leaves</tissue>
    </source>
</reference>
<evidence type="ECO:0000313" key="2">
    <source>
        <dbReference type="Proteomes" id="UP000215914"/>
    </source>
</evidence>
<keyword evidence="2" id="KW-1185">Reference proteome</keyword>
<evidence type="ECO:0000313" key="1">
    <source>
        <dbReference type="EMBL" id="KAF5796731.1"/>
    </source>
</evidence>
<gene>
    <name evidence="1" type="ORF">HanXRQr2_Chr08g0355221</name>
</gene>
<organism evidence="1 2">
    <name type="scientific">Helianthus annuus</name>
    <name type="common">Common sunflower</name>
    <dbReference type="NCBI Taxonomy" id="4232"/>
    <lineage>
        <taxon>Eukaryota</taxon>
        <taxon>Viridiplantae</taxon>
        <taxon>Streptophyta</taxon>
        <taxon>Embryophyta</taxon>
        <taxon>Tracheophyta</taxon>
        <taxon>Spermatophyta</taxon>
        <taxon>Magnoliopsida</taxon>
        <taxon>eudicotyledons</taxon>
        <taxon>Gunneridae</taxon>
        <taxon>Pentapetalae</taxon>
        <taxon>asterids</taxon>
        <taxon>campanulids</taxon>
        <taxon>Asterales</taxon>
        <taxon>Asteraceae</taxon>
        <taxon>Asteroideae</taxon>
        <taxon>Heliantheae alliance</taxon>
        <taxon>Heliantheae</taxon>
        <taxon>Helianthus</taxon>
    </lineage>
</organism>
<accession>A0A9K3NE15</accession>
<dbReference type="AlphaFoldDB" id="A0A9K3NE15"/>
<name>A0A9K3NE15_HELAN</name>
<proteinExistence type="predicted"/>
<dbReference type="EMBL" id="MNCJ02000323">
    <property type="protein sequence ID" value="KAF5796731.1"/>
    <property type="molecule type" value="Genomic_DNA"/>
</dbReference>
<protein>
    <submittedName>
        <fullName evidence="1">Uncharacterized protein</fullName>
    </submittedName>
</protein>
<dbReference type="Gramene" id="mRNA:HanXRQr2_Chr08g0355221">
    <property type="protein sequence ID" value="CDS:HanXRQr2_Chr08g0355221.1"/>
    <property type="gene ID" value="HanXRQr2_Chr08g0355221"/>
</dbReference>
<reference evidence="1" key="1">
    <citation type="journal article" date="2017" name="Nature">
        <title>The sunflower genome provides insights into oil metabolism, flowering and Asterid evolution.</title>
        <authorList>
            <person name="Badouin H."/>
            <person name="Gouzy J."/>
            <person name="Grassa C.J."/>
            <person name="Murat F."/>
            <person name="Staton S.E."/>
            <person name="Cottret L."/>
            <person name="Lelandais-Briere C."/>
            <person name="Owens G.L."/>
            <person name="Carrere S."/>
            <person name="Mayjonade B."/>
            <person name="Legrand L."/>
            <person name="Gill N."/>
            <person name="Kane N.C."/>
            <person name="Bowers J.E."/>
            <person name="Hubner S."/>
            <person name="Bellec A."/>
            <person name="Berard A."/>
            <person name="Berges H."/>
            <person name="Blanchet N."/>
            <person name="Boniface M.C."/>
            <person name="Brunel D."/>
            <person name="Catrice O."/>
            <person name="Chaidir N."/>
            <person name="Claudel C."/>
            <person name="Donnadieu C."/>
            <person name="Faraut T."/>
            <person name="Fievet G."/>
            <person name="Helmstetter N."/>
            <person name="King M."/>
            <person name="Knapp S.J."/>
            <person name="Lai Z."/>
            <person name="Le Paslier M.C."/>
            <person name="Lippi Y."/>
            <person name="Lorenzon L."/>
            <person name="Mandel J.R."/>
            <person name="Marage G."/>
            <person name="Marchand G."/>
            <person name="Marquand E."/>
            <person name="Bret-Mestries E."/>
            <person name="Morien E."/>
            <person name="Nambeesan S."/>
            <person name="Nguyen T."/>
            <person name="Pegot-Espagnet P."/>
            <person name="Pouilly N."/>
            <person name="Raftis F."/>
            <person name="Sallet E."/>
            <person name="Schiex T."/>
            <person name="Thomas J."/>
            <person name="Vandecasteele C."/>
            <person name="Vares D."/>
            <person name="Vear F."/>
            <person name="Vautrin S."/>
            <person name="Crespi M."/>
            <person name="Mangin B."/>
            <person name="Burke J.M."/>
            <person name="Salse J."/>
            <person name="Munos S."/>
            <person name="Vincourt P."/>
            <person name="Rieseberg L.H."/>
            <person name="Langlade N.B."/>
        </authorList>
    </citation>
    <scope>NUCLEOTIDE SEQUENCE</scope>
    <source>
        <tissue evidence="1">Leaves</tissue>
    </source>
</reference>
<comment type="caution">
    <text evidence="1">The sequence shown here is derived from an EMBL/GenBank/DDBJ whole genome shotgun (WGS) entry which is preliminary data.</text>
</comment>
<dbReference type="Proteomes" id="UP000215914">
    <property type="component" value="Unassembled WGS sequence"/>
</dbReference>
<sequence>MLIRFAVKAHSGFKNRNVQTFWVVWMIAGPESRYSARKVKIIMFGLHFSFIRLVKYSFVNLLNTRFLYMPRLGCMVFIIFGLPKHVLGDDTGECPFG</sequence>